<dbReference type="InterPro" id="IPR012349">
    <property type="entry name" value="Split_barrel_FMN-bd"/>
</dbReference>
<feature type="binding site" evidence="5">
    <location>
        <begin position="86"/>
        <end position="87"/>
    </location>
    <ligand>
        <name>FMN</name>
        <dbReference type="ChEBI" id="CHEBI:58210"/>
    </ligand>
</feature>
<dbReference type="GO" id="GO:0010181">
    <property type="term" value="F:FMN binding"/>
    <property type="evidence" value="ECO:0007669"/>
    <property type="project" value="UniProtKB-UniRule"/>
</dbReference>
<dbReference type="PIRSF" id="PIRSF000190">
    <property type="entry name" value="Pyd_amn-ph_oxd"/>
    <property type="match status" value="1"/>
</dbReference>
<feature type="binding site" evidence="5 7">
    <location>
        <position position="207"/>
    </location>
    <ligand>
        <name>FMN</name>
        <dbReference type="ChEBI" id="CHEBI:58210"/>
    </ligand>
</feature>
<dbReference type="Gene3D" id="2.30.110.10">
    <property type="entry name" value="Electron Transport, Fmn-binding Protein, Chain A"/>
    <property type="match status" value="1"/>
</dbReference>
<dbReference type="PROSITE" id="PS01064">
    <property type="entry name" value="PYRIDOX_OXIDASE"/>
    <property type="match status" value="1"/>
</dbReference>
<dbReference type="InterPro" id="IPR000659">
    <property type="entry name" value="Pyridox_Oxase"/>
</dbReference>
<feature type="binding site" evidence="6">
    <location>
        <begin position="18"/>
        <end position="21"/>
    </location>
    <ligand>
        <name>substrate</name>
    </ligand>
</feature>
<dbReference type="InterPro" id="IPR019576">
    <property type="entry name" value="Pyridoxamine_oxidase_dimer_C"/>
</dbReference>
<feature type="binding site" evidence="5 6">
    <location>
        <position position="76"/>
    </location>
    <ligand>
        <name>substrate</name>
    </ligand>
</feature>
<evidence type="ECO:0000259" key="8">
    <source>
        <dbReference type="Pfam" id="PF01243"/>
    </source>
</evidence>
<evidence type="ECO:0000256" key="6">
    <source>
        <dbReference type="PIRSR" id="PIRSR000190-1"/>
    </source>
</evidence>
<evidence type="ECO:0000256" key="5">
    <source>
        <dbReference type="HAMAP-Rule" id="MF_01629"/>
    </source>
</evidence>
<feature type="domain" description="Pyridoxine 5'-phosphate oxidase dimerisation C-terminal" evidence="9">
    <location>
        <begin position="184"/>
        <end position="224"/>
    </location>
</feature>
<dbReference type="EC" id="1.4.3.5" evidence="5"/>
<feature type="domain" description="Pyridoxamine 5'-phosphate oxidase N-terminal" evidence="8">
    <location>
        <begin position="50"/>
        <end position="168"/>
    </location>
</feature>
<sequence>MSTASEPSNQIKDLSELRLSYQRGELHEDHVAQTPHEQFLLWFNTALTGNLHEPYAMYLATANAQAVPHVRTVLLRGATQQGYDFYSNYDSKKGLDLAENPQAQILFYWAEYEQQVRISGRVEKISEIESTAYYHKRPRDSQVAAHVSTPQSGVIESREALQQRFDAAVQQFEHVPQLDKPNFWGGYRLVPDYYEFWQGRPNRLHDRICYQKQDDVWQIQRLMP</sequence>
<comment type="similarity">
    <text evidence="1 5">Belongs to the pyridoxamine 5'-phosphate oxidase family.</text>
</comment>
<comment type="pathway">
    <text evidence="5">Cofactor metabolism; pyridoxal 5'-phosphate salvage; pyridoxal 5'-phosphate from pyridoxine 5'-phosphate: step 1/1.</text>
</comment>
<name>A0A1G6MVU6_9GAMM</name>
<dbReference type="InterPro" id="IPR011576">
    <property type="entry name" value="Pyridox_Oxase_N"/>
</dbReference>
<evidence type="ECO:0000313" key="11">
    <source>
        <dbReference type="Proteomes" id="UP000242317"/>
    </source>
</evidence>
<dbReference type="OrthoDB" id="9780392at2"/>
<gene>
    <name evidence="5" type="primary">pdxH</name>
    <name evidence="10" type="ORF">SAMN05421749_10818</name>
</gene>
<feature type="binding site" evidence="5 6">
    <location>
        <position position="133"/>
    </location>
    <ligand>
        <name>substrate</name>
    </ligand>
</feature>
<dbReference type="PANTHER" id="PTHR10851:SF0">
    <property type="entry name" value="PYRIDOXINE-5'-PHOSPHATE OXIDASE"/>
    <property type="match status" value="1"/>
</dbReference>
<comment type="catalytic activity">
    <reaction evidence="5">
        <text>pyridoxamine 5'-phosphate + O2 + H2O = pyridoxal 5'-phosphate + H2O2 + NH4(+)</text>
        <dbReference type="Rhea" id="RHEA:15817"/>
        <dbReference type="ChEBI" id="CHEBI:15377"/>
        <dbReference type="ChEBI" id="CHEBI:15379"/>
        <dbReference type="ChEBI" id="CHEBI:16240"/>
        <dbReference type="ChEBI" id="CHEBI:28938"/>
        <dbReference type="ChEBI" id="CHEBI:58451"/>
        <dbReference type="ChEBI" id="CHEBI:597326"/>
        <dbReference type="EC" id="1.4.3.5"/>
    </reaction>
</comment>
<dbReference type="NCBIfam" id="TIGR00558">
    <property type="entry name" value="pdxH"/>
    <property type="match status" value="1"/>
</dbReference>
<dbReference type="Proteomes" id="UP000242317">
    <property type="component" value="Unassembled WGS sequence"/>
</dbReference>
<feature type="binding site" evidence="5 7">
    <location>
        <position position="115"/>
    </location>
    <ligand>
        <name>FMN</name>
        <dbReference type="ChEBI" id="CHEBI:58210"/>
    </ligand>
</feature>
<keyword evidence="4 5" id="KW-0560">Oxidoreductase</keyword>
<dbReference type="RefSeq" id="WP_092620731.1">
    <property type="nucleotide sequence ID" value="NZ_FMYK01000008.1"/>
</dbReference>
<dbReference type="SUPFAM" id="SSF50475">
    <property type="entry name" value="FMN-binding split barrel"/>
    <property type="match status" value="1"/>
</dbReference>
<accession>A0A1G6MVU6</accession>
<protein>
    <recommendedName>
        <fullName evidence="5">Pyridoxine/pyridoxamine 5'-phosphate oxidase</fullName>
        <ecNumber evidence="5">1.4.3.5</ecNumber>
    </recommendedName>
    <alternativeName>
        <fullName evidence="5">PNP/PMP oxidase</fullName>
        <shortName evidence="5">PNPOx</shortName>
    </alternativeName>
    <alternativeName>
        <fullName evidence="5">Pyridoxal 5'-phosphate synthase</fullName>
    </alternativeName>
</protein>
<feature type="binding site" evidence="5 7">
    <location>
        <begin position="151"/>
        <end position="152"/>
    </location>
    <ligand>
        <name>FMN</name>
        <dbReference type="ChEBI" id="CHEBI:58210"/>
    </ligand>
</feature>
<feature type="binding site" evidence="5 7">
    <location>
        <position position="93"/>
    </location>
    <ligand>
        <name>FMN</name>
        <dbReference type="ChEBI" id="CHEBI:58210"/>
    </ligand>
</feature>
<evidence type="ECO:0000259" key="9">
    <source>
        <dbReference type="Pfam" id="PF10590"/>
    </source>
</evidence>
<comment type="pathway">
    <text evidence="5">Cofactor metabolism; pyridoxal 5'-phosphate salvage; pyridoxal 5'-phosphate from pyridoxamine 5'-phosphate: step 1/1.</text>
</comment>
<evidence type="ECO:0000256" key="2">
    <source>
        <dbReference type="ARBA" id="ARBA00022630"/>
    </source>
</evidence>
<keyword evidence="11" id="KW-1185">Reference proteome</keyword>
<dbReference type="InterPro" id="IPR019740">
    <property type="entry name" value="Pyridox_Oxase_CS"/>
</dbReference>
<dbReference type="EMBL" id="FMYK01000008">
    <property type="protein sequence ID" value="SDC59354.1"/>
    <property type="molecule type" value="Genomic_DNA"/>
</dbReference>
<feature type="binding site" evidence="5 7">
    <location>
        <position position="92"/>
    </location>
    <ligand>
        <name>FMN</name>
        <dbReference type="ChEBI" id="CHEBI:58210"/>
    </ligand>
</feature>
<feature type="binding site" evidence="5 6">
    <location>
        <begin position="203"/>
        <end position="205"/>
    </location>
    <ligand>
        <name>substrate</name>
    </ligand>
</feature>
<dbReference type="GO" id="GO:0008615">
    <property type="term" value="P:pyridoxine biosynthetic process"/>
    <property type="evidence" value="ECO:0007669"/>
    <property type="project" value="UniProtKB-UniRule"/>
</dbReference>
<dbReference type="AlphaFoldDB" id="A0A1G6MVU6"/>
<evidence type="ECO:0000256" key="3">
    <source>
        <dbReference type="ARBA" id="ARBA00022643"/>
    </source>
</evidence>
<dbReference type="HAMAP" id="MF_01629">
    <property type="entry name" value="PdxH"/>
    <property type="match status" value="1"/>
</dbReference>
<proteinExistence type="inferred from homology"/>
<dbReference type="GO" id="GO:0004733">
    <property type="term" value="F:pyridoxamine phosphate oxidase activity"/>
    <property type="evidence" value="ECO:0007669"/>
    <property type="project" value="UniProtKB-UniRule"/>
</dbReference>
<organism evidence="10 11">
    <name type="scientific">Acinetobacter marinus</name>
    <dbReference type="NCBI Taxonomy" id="281375"/>
    <lineage>
        <taxon>Bacteria</taxon>
        <taxon>Pseudomonadati</taxon>
        <taxon>Pseudomonadota</taxon>
        <taxon>Gammaproteobacteria</taxon>
        <taxon>Moraxellales</taxon>
        <taxon>Moraxellaceae</taxon>
        <taxon>Acinetobacter</taxon>
    </lineage>
</organism>
<feature type="binding site" evidence="5">
    <location>
        <begin position="71"/>
        <end position="76"/>
    </location>
    <ligand>
        <name>FMN</name>
        <dbReference type="ChEBI" id="CHEBI:58210"/>
    </ligand>
</feature>
<feature type="binding site" evidence="5 6">
    <location>
        <position position="137"/>
    </location>
    <ligand>
        <name>substrate</name>
    </ligand>
</feature>
<reference evidence="11" key="1">
    <citation type="submission" date="2016-09" db="EMBL/GenBank/DDBJ databases">
        <authorList>
            <person name="Varghese N."/>
            <person name="Submissions S."/>
        </authorList>
    </citation>
    <scope>NUCLEOTIDE SEQUENCE [LARGE SCALE GENOMIC DNA]</scope>
    <source>
        <strain evidence="11">ANC 3699</strain>
    </source>
</reference>
<evidence type="ECO:0000256" key="1">
    <source>
        <dbReference type="ARBA" id="ARBA00007301"/>
    </source>
</evidence>
<evidence type="ECO:0000256" key="7">
    <source>
        <dbReference type="PIRSR" id="PIRSR000190-2"/>
    </source>
</evidence>
<dbReference type="Pfam" id="PF01243">
    <property type="entry name" value="PNPOx_N"/>
    <property type="match status" value="1"/>
</dbReference>
<keyword evidence="3 5" id="KW-0288">FMN</keyword>
<keyword evidence="2 5" id="KW-0285">Flavoprotein</keyword>
<dbReference type="Pfam" id="PF10590">
    <property type="entry name" value="PNP_phzG_C"/>
    <property type="match status" value="1"/>
</dbReference>
<feature type="binding site" evidence="5 6">
    <location>
        <position position="141"/>
    </location>
    <ligand>
        <name>substrate</name>
    </ligand>
</feature>
<comment type="function">
    <text evidence="5">Catalyzes the oxidation of either pyridoxine 5'-phosphate (PNP) or pyridoxamine 5'-phosphate (PMP) into pyridoxal 5'-phosphate (PLP).</text>
</comment>
<comment type="cofactor">
    <cofactor evidence="5 7">
        <name>FMN</name>
        <dbReference type="ChEBI" id="CHEBI:58210"/>
    </cofactor>
    <text evidence="5 7">Binds 1 FMN per subunit.</text>
</comment>
<dbReference type="PANTHER" id="PTHR10851">
    <property type="entry name" value="PYRIDOXINE-5-PHOSPHATE OXIDASE"/>
    <property type="match status" value="1"/>
</dbReference>
<keyword evidence="5" id="KW-0664">Pyridoxine biosynthesis</keyword>
<dbReference type="UniPathway" id="UPA01068">
    <property type="reaction ID" value="UER00304"/>
</dbReference>
<feature type="binding site" evidence="5 7">
    <location>
        <position position="197"/>
    </location>
    <ligand>
        <name>FMN</name>
        <dbReference type="ChEBI" id="CHEBI:58210"/>
    </ligand>
</feature>
<comment type="catalytic activity">
    <reaction evidence="5">
        <text>pyridoxine 5'-phosphate + O2 = pyridoxal 5'-phosphate + H2O2</text>
        <dbReference type="Rhea" id="RHEA:15149"/>
        <dbReference type="ChEBI" id="CHEBI:15379"/>
        <dbReference type="ChEBI" id="CHEBI:16240"/>
        <dbReference type="ChEBI" id="CHEBI:58589"/>
        <dbReference type="ChEBI" id="CHEBI:597326"/>
        <dbReference type="EC" id="1.4.3.5"/>
    </reaction>
</comment>
<evidence type="ECO:0000313" key="10">
    <source>
        <dbReference type="EMBL" id="SDC59354.1"/>
    </source>
</evidence>
<evidence type="ECO:0000256" key="4">
    <source>
        <dbReference type="ARBA" id="ARBA00023002"/>
    </source>
</evidence>
<dbReference type="NCBIfam" id="NF004231">
    <property type="entry name" value="PRK05679.1"/>
    <property type="match status" value="1"/>
</dbReference>
<comment type="subunit">
    <text evidence="5">Homodimer.</text>
</comment>